<proteinExistence type="predicted"/>
<evidence type="ECO:0000313" key="1">
    <source>
        <dbReference type="EMBL" id="KAL0932760.1"/>
    </source>
</evidence>
<accession>A0ACC3YLH4</accession>
<gene>
    <name evidence="1" type="ORF">CTRU02_211723</name>
</gene>
<comment type="caution">
    <text evidence="1">The sequence shown here is derived from an EMBL/GenBank/DDBJ whole genome shotgun (WGS) entry which is preliminary data.</text>
</comment>
<dbReference type="Proteomes" id="UP000805649">
    <property type="component" value="Unassembled WGS sequence"/>
</dbReference>
<organism evidence="1 2">
    <name type="scientific">Colletotrichum truncatum</name>
    <name type="common">Anthracnose fungus</name>
    <name type="synonym">Colletotrichum capsici</name>
    <dbReference type="NCBI Taxonomy" id="5467"/>
    <lineage>
        <taxon>Eukaryota</taxon>
        <taxon>Fungi</taxon>
        <taxon>Dikarya</taxon>
        <taxon>Ascomycota</taxon>
        <taxon>Pezizomycotina</taxon>
        <taxon>Sordariomycetes</taxon>
        <taxon>Hypocreomycetidae</taxon>
        <taxon>Glomerellales</taxon>
        <taxon>Glomerellaceae</taxon>
        <taxon>Colletotrichum</taxon>
        <taxon>Colletotrichum truncatum species complex</taxon>
    </lineage>
</organism>
<protein>
    <submittedName>
        <fullName evidence="1">Uncharacterized protein</fullName>
    </submittedName>
</protein>
<reference evidence="1 2" key="1">
    <citation type="journal article" date="2020" name="Phytopathology">
        <title>Genome Sequence Resources of Colletotrichum truncatum, C. plurivorum, C. musicola, and C. sojae: Four Species Pathogenic to Soybean (Glycine max).</title>
        <authorList>
            <person name="Rogerio F."/>
            <person name="Boufleur T.R."/>
            <person name="Ciampi-Guillardi M."/>
            <person name="Sukno S.A."/>
            <person name="Thon M.R."/>
            <person name="Massola Junior N.S."/>
            <person name="Baroncelli R."/>
        </authorList>
    </citation>
    <scope>NUCLEOTIDE SEQUENCE [LARGE SCALE GENOMIC DNA]</scope>
    <source>
        <strain evidence="1 2">CMES1059</strain>
    </source>
</reference>
<dbReference type="EMBL" id="VUJX02000008">
    <property type="protein sequence ID" value="KAL0932760.1"/>
    <property type="molecule type" value="Genomic_DNA"/>
</dbReference>
<keyword evidence="2" id="KW-1185">Reference proteome</keyword>
<sequence length="100" mass="11099">MTPMEKKPRQKTCRKSLTKTDKQWKTLTSNSSTLDRPIRSWKKTSRGTLTSGRSRNSRGKSLPSGLLLISSPRPSTEDDKSLSSVRLSPTTEPPGPLKDS</sequence>
<name>A0ACC3YLH4_COLTU</name>
<evidence type="ECO:0000313" key="2">
    <source>
        <dbReference type="Proteomes" id="UP000805649"/>
    </source>
</evidence>